<dbReference type="STRING" id="1081109.A0A167YM02"/>
<accession>A0A167YM02</accession>
<feature type="compositionally biased region" description="Low complexity" evidence="6">
    <location>
        <begin position="1510"/>
        <end position="1521"/>
    </location>
</feature>
<evidence type="ECO:0000259" key="7">
    <source>
        <dbReference type="PROSITE" id="PS50052"/>
    </source>
</evidence>
<evidence type="ECO:0000256" key="4">
    <source>
        <dbReference type="PROSITE-ProRule" id="PRU00023"/>
    </source>
</evidence>
<dbReference type="EMBL" id="AZGY01000018">
    <property type="protein sequence ID" value="KZZ91514.1"/>
    <property type="molecule type" value="Genomic_DNA"/>
</dbReference>
<dbReference type="GO" id="GO:0046475">
    <property type="term" value="P:glycerophospholipid catabolic process"/>
    <property type="evidence" value="ECO:0007669"/>
    <property type="project" value="TreeGrafter"/>
</dbReference>
<dbReference type="InterPro" id="IPR030395">
    <property type="entry name" value="GP_PDE_dom"/>
</dbReference>
<evidence type="ECO:0000256" key="2">
    <source>
        <dbReference type="ARBA" id="ARBA00022801"/>
    </source>
</evidence>
<evidence type="ECO:0000259" key="8">
    <source>
        <dbReference type="PROSITE" id="PS51382"/>
    </source>
</evidence>
<feature type="domain" description="GP-PDE" evidence="9">
    <location>
        <begin position="1402"/>
        <end position="1736"/>
    </location>
</feature>
<dbReference type="PROSITE" id="PS50088">
    <property type="entry name" value="ANK_REPEAT"/>
    <property type="match status" value="2"/>
</dbReference>
<dbReference type="Gene3D" id="1.25.40.20">
    <property type="entry name" value="Ankyrin repeat-containing domain"/>
    <property type="match status" value="2"/>
</dbReference>
<dbReference type="Pfam" id="PF25329">
    <property type="entry name" value="C2_GDE1"/>
    <property type="match status" value="1"/>
</dbReference>
<keyword evidence="1" id="KW-0677">Repeat</keyword>
<feature type="repeat" description="ANK" evidence="4">
    <location>
        <begin position="1055"/>
        <end position="1087"/>
    </location>
</feature>
<dbReference type="PROSITE" id="PS50052">
    <property type="entry name" value="GUANYLATE_KINASE_2"/>
    <property type="match status" value="1"/>
</dbReference>
<dbReference type="Proteomes" id="UP000078544">
    <property type="component" value="Unassembled WGS sequence"/>
</dbReference>
<feature type="repeat" description="ANK" evidence="4">
    <location>
        <begin position="1126"/>
        <end position="1158"/>
    </location>
</feature>
<dbReference type="PROSITE" id="PS50297">
    <property type="entry name" value="ANK_REP_REGION"/>
    <property type="match status" value="1"/>
</dbReference>
<feature type="region of interest" description="Disordered" evidence="6">
    <location>
        <begin position="1192"/>
        <end position="1223"/>
    </location>
</feature>
<dbReference type="SUPFAM" id="SSF51695">
    <property type="entry name" value="PLC-like phosphodiesterases"/>
    <property type="match status" value="1"/>
</dbReference>
<dbReference type="InterPro" id="IPR004331">
    <property type="entry name" value="SPX_dom"/>
</dbReference>
<dbReference type="InterPro" id="IPR002110">
    <property type="entry name" value="Ankyrin_rpt"/>
</dbReference>
<dbReference type="Gene3D" id="3.20.20.190">
    <property type="entry name" value="Phosphatidylinositol (PI) phosphodiesterase"/>
    <property type="match status" value="1"/>
</dbReference>
<evidence type="ECO:0000313" key="11">
    <source>
        <dbReference type="Proteomes" id="UP000078544"/>
    </source>
</evidence>
<feature type="compositionally biased region" description="Basic and acidic residues" evidence="6">
    <location>
        <begin position="1485"/>
        <end position="1505"/>
    </location>
</feature>
<dbReference type="PANTHER" id="PTHR22958:SF1">
    <property type="entry name" value="GLYCEROPHOSPHOCHOLINE PHOSPHODIESTERASE GPCPD1"/>
    <property type="match status" value="1"/>
</dbReference>
<dbReference type="PRINTS" id="PR01415">
    <property type="entry name" value="ANKYRIN"/>
</dbReference>
<keyword evidence="3 4" id="KW-0040">ANK repeat</keyword>
<proteinExistence type="predicted"/>
<evidence type="ECO:0000259" key="9">
    <source>
        <dbReference type="PROSITE" id="PS51704"/>
    </source>
</evidence>
<dbReference type="PANTHER" id="PTHR22958">
    <property type="entry name" value="GLYCEROPHOSPHORYL DIESTER PHOSPHODIESTERASE"/>
    <property type="match status" value="1"/>
</dbReference>
<dbReference type="Pfam" id="PF03009">
    <property type="entry name" value="GDPD"/>
    <property type="match status" value="1"/>
</dbReference>
<dbReference type="InterPro" id="IPR017946">
    <property type="entry name" value="PLC-like_Pdiesterase_TIM-brl"/>
</dbReference>
<feature type="domain" description="Guanylate kinase-like" evidence="7">
    <location>
        <begin position="600"/>
        <end position="833"/>
    </location>
</feature>
<dbReference type="SMART" id="SM00248">
    <property type="entry name" value="ANK"/>
    <property type="match status" value="7"/>
</dbReference>
<comment type="caution">
    <text evidence="10">The sequence shown here is derived from an EMBL/GenBank/DDBJ whole genome shotgun (WGS) entry which is preliminary data.</text>
</comment>
<dbReference type="Pfam" id="PF12796">
    <property type="entry name" value="Ank_2"/>
    <property type="match status" value="1"/>
</dbReference>
<protein>
    <submittedName>
        <fullName evidence="10">Glycerophosphodiester phosphodiesterase GDE1</fullName>
    </submittedName>
</protein>
<evidence type="ECO:0000256" key="6">
    <source>
        <dbReference type="SAM" id="MobiDB-lite"/>
    </source>
</evidence>
<evidence type="ECO:0000313" key="10">
    <source>
        <dbReference type="EMBL" id="KZZ91514.1"/>
    </source>
</evidence>
<evidence type="ECO:0000256" key="5">
    <source>
        <dbReference type="SAM" id="Coils"/>
    </source>
</evidence>
<dbReference type="CDD" id="cd14484">
    <property type="entry name" value="SPX_GDE1_like"/>
    <property type="match status" value="1"/>
</dbReference>
<dbReference type="InterPro" id="IPR057506">
    <property type="entry name" value="C2_GPCPD1"/>
</dbReference>
<evidence type="ECO:0000256" key="3">
    <source>
        <dbReference type="ARBA" id="ARBA00023043"/>
    </source>
</evidence>
<name>A0A167YM02_9HYPO</name>
<feature type="region of interest" description="Disordered" evidence="6">
    <location>
        <begin position="1485"/>
        <end position="1533"/>
    </location>
</feature>
<dbReference type="InterPro" id="IPR051578">
    <property type="entry name" value="GDPD"/>
</dbReference>
<reference evidence="10 11" key="1">
    <citation type="journal article" date="2016" name="Genome Biol. Evol.">
        <title>Divergent and convergent evolution of fungal pathogenicity.</title>
        <authorList>
            <person name="Shang Y."/>
            <person name="Xiao G."/>
            <person name="Zheng P."/>
            <person name="Cen K."/>
            <person name="Zhan S."/>
            <person name="Wang C."/>
        </authorList>
    </citation>
    <scope>NUCLEOTIDE SEQUENCE [LARGE SCALE GENOMIC DNA]</scope>
    <source>
        <strain evidence="10 11">RCEF 2490</strain>
    </source>
</reference>
<gene>
    <name evidence="10" type="ORF">AAL_06750</name>
</gene>
<dbReference type="InterPro" id="IPR036770">
    <property type="entry name" value="Ankyrin_rpt-contain_sf"/>
</dbReference>
<dbReference type="PROSITE" id="PS51382">
    <property type="entry name" value="SPX"/>
    <property type="match status" value="1"/>
</dbReference>
<keyword evidence="11" id="KW-1185">Reference proteome</keyword>
<feature type="compositionally biased region" description="Polar residues" evidence="6">
    <location>
        <begin position="1196"/>
        <end position="1207"/>
    </location>
</feature>
<dbReference type="SUPFAM" id="SSF48403">
    <property type="entry name" value="Ankyrin repeat"/>
    <property type="match status" value="1"/>
</dbReference>
<dbReference type="OrthoDB" id="197419at2759"/>
<keyword evidence="5" id="KW-0175">Coiled coil</keyword>
<organism evidence="10 11">
    <name type="scientific">Moelleriella libera RCEF 2490</name>
    <dbReference type="NCBI Taxonomy" id="1081109"/>
    <lineage>
        <taxon>Eukaryota</taxon>
        <taxon>Fungi</taxon>
        <taxon>Dikarya</taxon>
        <taxon>Ascomycota</taxon>
        <taxon>Pezizomycotina</taxon>
        <taxon>Sordariomycetes</taxon>
        <taxon>Hypocreomycetidae</taxon>
        <taxon>Hypocreales</taxon>
        <taxon>Clavicipitaceae</taxon>
        <taxon>Moelleriella</taxon>
    </lineage>
</organism>
<feature type="coiled-coil region" evidence="5">
    <location>
        <begin position="61"/>
        <end position="88"/>
    </location>
</feature>
<evidence type="ECO:0000256" key="1">
    <source>
        <dbReference type="ARBA" id="ARBA00022737"/>
    </source>
</evidence>
<keyword evidence="2" id="KW-0378">Hydrolase</keyword>
<dbReference type="GO" id="GO:0047389">
    <property type="term" value="F:glycerophosphocholine phosphodiesterase activity"/>
    <property type="evidence" value="ECO:0007669"/>
    <property type="project" value="TreeGrafter"/>
</dbReference>
<dbReference type="PROSITE" id="PS51704">
    <property type="entry name" value="GP_PDE"/>
    <property type="match status" value="1"/>
</dbReference>
<dbReference type="InterPro" id="IPR008144">
    <property type="entry name" value="Guanylate_kin-like_dom"/>
</dbReference>
<feature type="domain" description="SPX" evidence="8">
    <location>
        <begin position="567"/>
        <end position="746"/>
    </location>
</feature>
<sequence length="1744" mass="194803">MQSIRARCASARRHGCRVCSTLVGTAGRRTTGVAGRRKATLAEIFTACYSSMFATAAIVDAVRKEDRRKELDRQLNEARKELIELQQQDPSSARDEASKAQLSLVQMDSVWQSLKVIYRNRPYMKEIHMPATLSADELVNSLKRDYYNTPEEADLHASREVDFDMLENTILSEELDRRIISRESRNPAHLLFETRSIDLLVKRLLLRAQIFDTDRTESQSFQEAKKMVEQGCSNYTFPSINADRAARHTSLLNAQIRALVKASDLGIKERIGRICYNLLISAHPPNMHTYNTLIVAFDKAGHHVFSEAVVHSFFQNRLLRPTPSTFTAILNHYRLSGNHGQFLRAVACLTGADDWTGGKIRRRHISDFEEVNRLRKQAAKNKSRTRTGEWWWDHVPLNKALIEAILGGLLRFRLFDHAAYLFVVCVQSGISLSSRAVKQLFDESIAALDWQAAIRLVQGMAASPRKWDVSLSRHDSVTASHLVRRLLAMMDLCGLHIYDYEADEERLEKLNVSAPNLSKLFRSLAKSTLLLPDMDAGGFQRPGDGAADCKRRLLQIESLWKDLRYVQKTTLSIESKLLGSAFNPSFRVSMALHIAKEAIQQSVALTLEGGTLLAQRRHFHDEREPAEGRFTRHHYSRLPREDEQEGTKLFFALDRNLEDVDSFYNKKFAEACRRLNNLHNRYGRVPDVVATLDQDEVEEVMGALLELRNQLRNLQWFGDINRRGFVKITKKLDKKVPQISYQHRYMSTKVDPKQFAKEGNVSRLLSEINRWLSVLSDAQQFDDSRSDRSARSLGRASAKAMLHLPQALLDVLDQAVRNDDVSSLQRSLTDVNVGSETSPQTLLLNLLQRSISSRSRKCIAFLLGQVKDLDEPDDINGRNCIHRLIIHIGRTNPASHDDDSHAYPLPVGAQFTNRHFQPAVSSSVPVKAINTQESSFLGEDDEAVQLLVYLLDQLPESHRAALKSRDSFGRLPLHYAAQFGFAIVCQIIIKHMQDWDQFAVKDGIDAPEWHDNDGYAPLHLSVIGGHPLTTQVLLHGENWQGSSASKVQIRKTIPKSGASLALATKANYEPIVDMLVKAGVDINWTDKTGETALHIAATLGHDGCARIILGGSESQTADVEIAENSYSWTPLHVAAVDGSISVVKLLVEAGADVSRPDASGWTAKEHAALRGHMDIARFLASHTNETEAASRIAEGVQQSHMPENSSIDGRRSNVANGNAPRSAEPVKTFGHRYLTNESLVLVSLGTMDIRKTTEAVHLDSVPLAEAHSTQLDTALSVVVSAAGAYGEPTTIDLPVHEGISTEPILFKTTDATKVKLMFDIIPTYSGSEKNKIGRAVALLSTVKPTIGSRRMNLQGDVCVPIMSSNLEVIGTVNFNFLVITPFFHPNMEITSRQTYWKKLKSTMLIGHRGLGKNITSNKSLQLGENTLPSFIAAANLGAQYVEFDVQLTKDHVPVIYHDFLVSETGIDAPVHTLTLEQFLHINPDKGRDRVHKNEQTKDSVDDLPIRPRSRSSISPPKRSLSMGYAGSGHAEMEERMRHTRDFKEKGYKANSRGNFIQAPFATLEDLFRQLPEEIGFNMELKYPMLHESEEHEMDTYAVELNSFCDTVLSKVYDLAGNRHIIFSSFNPDICLCLSFKQPSIPILFLTDAGCSPVGDIRASSLQEAIRFASRWNLLGIVSAAEPLINSPRLVKVVKEIGLVCVSYGVLNNDPIMVQRQVKEGIDAVIVDSVLAIRKGLTTGESPEL</sequence>